<dbReference type="PANTHER" id="PTHR12864">
    <property type="entry name" value="RAN BINDING PROTEIN 9-RELATED"/>
    <property type="match status" value="1"/>
</dbReference>
<organism evidence="2 3">
    <name type="scientific">Mycena rosella</name>
    <name type="common">Pink bonnet</name>
    <name type="synonym">Agaricus rosellus</name>
    <dbReference type="NCBI Taxonomy" id="1033263"/>
    <lineage>
        <taxon>Eukaryota</taxon>
        <taxon>Fungi</taxon>
        <taxon>Dikarya</taxon>
        <taxon>Basidiomycota</taxon>
        <taxon>Agaricomycotina</taxon>
        <taxon>Agaricomycetes</taxon>
        <taxon>Agaricomycetidae</taxon>
        <taxon>Agaricales</taxon>
        <taxon>Marasmiineae</taxon>
        <taxon>Mycenaceae</taxon>
        <taxon>Mycena</taxon>
    </lineage>
</organism>
<comment type="caution">
    <text evidence="2">The sequence shown here is derived from an EMBL/GenBank/DDBJ whole genome shotgun (WGS) entry which is preliminary data.</text>
</comment>
<evidence type="ECO:0000313" key="3">
    <source>
        <dbReference type="Proteomes" id="UP001221757"/>
    </source>
</evidence>
<proteinExistence type="predicted"/>
<feature type="compositionally biased region" description="Pro residues" evidence="1">
    <location>
        <begin position="16"/>
        <end position="43"/>
    </location>
</feature>
<dbReference type="Gene3D" id="2.60.120.920">
    <property type="match status" value="1"/>
</dbReference>
<dbReference type="Proteomes" id="UP001221757">
    <property type="component" value="Unassembled WGS sequence"/>
</dbReference>
<protein>
    <recommendedName>
        <fullName evidence="4">SPRY domain-containing protein</fullName>
    </recommendedName>
</protein>
<evidence type="ECO:0000313" key="2">
    <source>
        <dbReference type="EMBL" id="KAJ7704934.1"/>
    </source>
</evidence>
<name>A0AAD7M7R4_MYCRO</name>
<accession>A0AAD7M7R4</accession>
<dbReference type="InterPro" id="IPR050618">
    <property type="entry name" value="Ubq-SigPath_Reg"/>
</dbReference>
<evidence type="ECO:0000256" key="1">
    <source>
        <dbReference type="SAM" id="MobiDB-lite"/>
    </source>
</evidence>
<sequence length="369" mass="41346">MSSVFSFLKPRTQRYNPPPGPPPSSYNPPPGPPPSASLPPPTYAPAGGQSHEESELNATLEDYEIANLFCQRYHKIPLARVFPTDHKEFSVDRWGLVSRAGTEDLITERTDPSIHVHIDKMDQTRAPHLNHRLVLVQRDPNTHTAYYQNRGDTCLTSNLPIIAGQYSTIAKRGAYFEITIRKMRGEGTTIALGMQCLPYPPNRLPGWHRRSAALHLDDRRIYFEDSEGGTDYKSLVYDKKTGRSFEKDNVPEIRDNDTLGCGYEFSPGAGVGHLFYTYNGALLPIALPRIFDSVGRDVDAQDKDHHDVDVFAAVGVTNGPCQFDVNFGLEPFKWAGPSHFHHGVWTPEEWTVHGLFKDLADAPPPQYPN</sequence>
<reference evidence="2" key="1">
    <citation type="submission" date="2023-03" db="EMBL/GenBank/DDBJ databases">
        <title>Massive genome expansion in bonnet fungi (Mycena s.s.) driven by repeated elements and novel gene families across ecological guilds.</title>
        <authorList>
            <consortium name="Lawrence Berkeley National Laboratory"/>
            <person name="Harder C.B."/>
            <person name="Miyauchi S."/>
            <person name="Viragh M."/>
            <person name="Kuo A."/>
            <person name="Thoen E."/>
            <person name="Andreopoulos B."/>
            <person name="Lu D."/>
            <person name="Skrede I."/>
            <person name="Drula E."/>
            <person name="Henrissat B."/>
            <person name="Morin E."/>
            <person name="Kohler A."/>
            <person name="Barry K."/>
            <person name="LaButti K."/>
            <person name="Morin E."/>
            <person name="Salamov A."/>
            <person name="Lipzen A."/>
            <person name="Mereny Z."/>
            <person name="Hegedus B."/>
            <person name="Baldrian P."/>
            <person name="Stursova M."/>
            <person name="Weitz H."/>
            <person name="Taylor A."/>
            <person name="Grigoriev I.V."/>
            <person name="Nagy L.G."/>
            <person name="Martin F."/>
            <person name="Kauserud H."/>
        </authorList>
    </citation>
    <scope>NUCLEOTIDE SEQUENCE</scope>
    <source>
        <strain evidence="2">CBHHK067</strain>
    </source>
</reference>
<dbReference type="InterPro" id="IPR043136">
    <property type="entry name" value="B30.2/SPRY_sf"/>
</dbReference>
<feature type="region of interest" description="Disordered" evidence="1">
    <location>
        <begin position="1"/>
        <end position="54"/>
    </location>
</feature>
<keyword evidence="3" id="KW-1185">Reference proteome</keyword>
<evidence type="ECO:0008006" key="4">
    <source>
        <dbReference type="Google" id="ProtNLM"/>
    </source>
</evidence>
<dbReference type="AlphaFoldDB" id="A0AAD7M7R4"/>
<gene>
    <name evidence="2" type="ORF">B0H17DRAFT_1038844</name>
</gene>
<dbReference type="EMBL" id="JARKIE010000009">
    <property type="protein sequence ID" value="KAJ7704934.1"/>
    <property type="molecule type" value="Genomic_DNA"/>
</dbReference>